<dbReference type="InterPro" id="IPR036505">
    <property type="entry name" value="Amidase/PGRP_sf"/>
</dbReference>
<dbReference type="PROSITE" id="PS51318">
    <property type="entry name" value="TAT"/>
    <property type="match status" value="1"/>
</dbReference>
<protein>
    <submittedName>
        <fullName evidence="5">N-acetylmuramoyl-L-alanine amidase</fullName>
    </submittedName>
</protein>
<reference evidence="6" key="1">
    <citation type="submission" date="2018-07" db="EMBL/GenBank/DDBJ databases">
        <authorList>
            <person name="Zhao J."/>
        </authorList>
    </citation>
    <scope>NUCLEOTIDE SEQUENCE [LARGE SCALE GENOMIC DNA]</scope>
    <source>
        <strain evidence="6">GSSD-12</strain>
    </source>
</reference>
<proteinExistence type="inferred from homology"/>
<gene>
    <name evidence="5" type="ORF">DVK44_21145</name>
</gene>
<feature type="domain" description="Peptidoglycan recognition protein family" evidence="4">
    <location>
        <begin position="191"/>
        <end position="352"/>
    </location>
</feature>
<dbReference type="SMART" id="SM00644">
    <property type="entry name" value="Ami_2"/>
    <property type="match status" value="1"/>
</dbReference>
<dbReference type="InterPro" id="IPR006619">
    <property type="entry name" value="PGRP_domain_met/bac"/>
</dbReference>
<dbReference type="KEGG" id="spad:DVK44_21145"/>
<dbReference type="PANTHER" id="PTHR11022">
    <property type="entry name" value="PEPTIDOGLYCAN RECOGNITION PROTEIN"/>
    <property type="match status" value="1"/>
</dbReference>
<feature type="region of interest" description="Disordered" evidence="2">
    <location>
        <begin position="1"/>
        <end position="24"/>
    </location>
</feature>
<organism evidence="5 6">
    <name type="scientific">Streptomyces paludis</name>
    <dbReference type="NCBI Taxonomy" id="2282738"/>
    <lineage>
        <taxon>Bacteria</taxon>
        <taxon>Bacillati</taxon>
        <taxon>Actinomycetota</taxon>
        <taxon>Actinomycetes</taxon>
        <taxon>Kitasatosporales</taxon>
        <taxon>Streptomycetaceae</taxon>
        <taxon>Streptomyces</taxon>
    </lineage>
</organism>
<sequence length="390" mass="39916">MSVPPTDSAPATPEAAPSPSSLSRFSRRAVIGAAGAVAAAAVVTPVVSAATPSGTGPDAGTDAGPDAVTKAGPGESVETFPATRSAAATGERPVQAAFPIGHVGVRWSGPADGGGIRLRRADGGQGAWQPLSGGCSPANGGAALVAAGGAAGYQVRAPEGATGVRTYAIDTAKGPEREVAVPEATTRVRGVAYLSRAAWGADESKRFKPDGSENSPTVYYPFQTITVHHTDTANADPDPAATVRAIYEFHAIDNDWGDIGYHFLVDAEGVVYEGRYSGDDGVPAHDADGRLVTAFHVGGFNSGNLGIALLGNLMEQGPTDAARDALTRLVSSLARLHGLDPKAELTYVNPVNGVTKDVRSISGHRDWLATDCPGDVMYAELAALRERVTV</sequence>
<name>A0A345HSR6_9ACTN</name>
<comment type="similarity">
    <text evidence="1">Belongs to the N-acetylmuramoyl-L-alanine amidase 2 family.</text>
</comment>
<dbReference type="RefSeq" id="WP_114661069.1">
    <property type="nucleotide sequence ID" value="NZ_CP031194.1"/>
</dbReference>
<dbReference type="GO" id="GO:0009253">
    <property type="term" value="P:peptidoglycan catabolic process"/>
    <property type="evidence" value="ECO:0007669"/>
    <property type="project" value="InterPro"/>
</dbReference>
<evidence type="ECO:0000259" key="3">
    <source>
        <dbReference type="SMART" id="SM00644"/>
    </source>
</evidence>
<dbReference type="CDD" id="cd06583">
    <property type="entry name" value="PGRP"/>
    <property type="match status" value="1"/>
</dbReference>
<dbReference type="SMART" id="SM00701">
    <property type="entry name" value="PGRP"/>
    <property type="match status" value="1"/>
</dbReference>
<evidence type="ECO:0000256" key="1">
    <source>
        <dbReference type="ARBA" id="ARBA00007553"/>
    </source>
</evidence>
<dbReference type="Pfam" id="PF01510">
    <property type="entry name" value="Amidase_2"/>
    <property type="match status" value="1"/>
</dbReference>
<dbReference type="Gene3D" id="3.40.80.10">
    <property type="entry name" value="Peptidoglycan recognition protein-like"/>
    <property type="match status" value="1"/>
</dbReference>
<dbReference type="Proteomes" id="UP000253868">
    <property type="component" value="Chromosome"/>
</dbReference>
<dbReference type="OrthoDB" id="514320at2"/>
<dbReference type="SUPFAM" id="SSF55846">
    <property type="entry name" value="N-acetylmuramoyl-L-alanine amidase-like"/>
    <property type="match status" value="1"/>
</dbReference>
<dbReference type="GO" id="GO:0008745">
    <property type="term" value="F:N-acetylmuramoyl-L-alanine amidase activity"/>
    <property type="evidence" value="ECO:0007669"/>
    <property type="project" value="InterPro"/>
</dbReference>
<evidence type="ECO:0000259" key="4">
    <source>
        <dbReference type="SMART" id="SM00701"/>
    </source>
</evidence>
<dbReference type="EMBL" id="CP031194">
    <property type="protein sequence ID" value="AXG79740.1"/>
    <property type="molecule type" value="Genomic_DNA"/>
</dbReference>
<dbReference type="InterPro" id="IPR015510">
    <property type="entry name" value="PGRP"/>
</dbReference>
<dbReference type="GO" id="GO:0008270">
    <property type="term" value="F:zinc ion binding"/>
    <property type="evidence" value="ECO:0007669"/>
    <property type="project" value="InterPro"/>
</dbReference>
<dbReference type="PANTHER" id="PTHR11022:SF41">
    <property type="entry name" value="PEPTIDOGLYCAN-RECOGNITION PROTEIN LC-RELATED"/>
    <property type="match status" value="1"/>
</dbReference>
<evidence type="ECO:0000256" key="2">
    <source>
        <dbReference type="SAM" id="MobiDB-lite"/>
    </source>
</evidence>
<dbReference type="InterPro" id="IPR006311">
    <property type="entry name" value="TAT_signal"/>
</dbReference>
<dbReference type="AlphaFoldDB" id="A0A345HSR6"/>
<feature type="domain" description="N-acetylmuramoyl-L-alanine amidase" evidence="3">
    <location>
        <begin position="210"/>
        <end position="374"/>
    </location>
</feature>
<keyword evidence="6" id="KW-1185">Reference proteome</keyword>
<feature type="region of interest" description="Disordered" evidence="2">
    <location>
        <begin position="51"/>
        <end position="76"/>
    </location>
</feature>
<evidence type="ECO:0000313" key="6">
    <source>
        <dbReference type="Proteomes" id="UP000253868"/>
    </source>
</evidence>
<dbReference type="InterPro" id="IPR002502">
    <property type="entry name" value="Amidase_domain"/>
</dbReference>
<accession>A0A345HSR6</accession>
<evidence type="ECO:0000313" key="5">
    <source>
        <dbReference type="EMBL" id="AXG79740.1"/>
    </source>
</evidence>